<keyword evidence="1" id="KW-0519">Myristate</keyword>
<evidence type="ECO:0000256" key="3">
    <source>
        <dbReference type="ARBA" id="ARBA00023288"/>
    </source>
</evidence>
<gene>
    <name evidence="5" type="ORF">PVAG01_01289</name>
</gene>
<evidence type="ECO:0000256" key="4">
    <source>
        <dbReference type="SAM" id="MobiDB-lite"/>
    </source>
</evidence>
<keyword evidence="3" id="KW-0449">Lipoprotein</keyword>
<reference evidence="5 6" key="1">
    <citation type="submission" date="2024-06" db="EMBL/GenBank/DDBJ databases">
        <title>Complete genome of Phlyctema vagabunda strain 19-DSS-EL-015.</title>
        <authorList>
            <person name="Fiorenzani C."/>
        </authorList>
    </citation>
    <scope>NUCLEOTIDE SEQUENCE [LARGE SCALE GENOMIC DNA]</scope>
    <source>
        <strain evidence="5 6">19-DSS-EL-015</strain>
    </source>
</reference>
<feature type="compositionally biased region" description="Basic and acidic residues" evidence="4">
    <location>
        <begin position="122"/>
        <end position="133"/>
    </location>
</feature>
<dbReference type="Pfam" id="PF15811">
    <property type="entry name" value="SVIP"/>
    <property type="match status" value="1"/>
</dbReference>
<evidence type="ECO:0000313" key="5">
    <source>
        <dbReference type="EMBL" id="KAL3427780.1"/>
    </source>
</evidence>
<feature type="compositionally biased region" description="Low complexity" evidence="4">
    <location>
        <begin position="21"/>
        <end position="43"/>
    </location>
</feature>
<feature type="compositionally biased region" description="Gly residues" evidence="4">
    <location>
        <begin position="61"/>
        <end position="74"/>
    </location>
</feature>
<dbReference type="Proteomes" id="UP001629113">
    <property type="component" value="Unassembled WGS sequence"/>
</dbReference>
<protein>
    <recommendedName>
        <fullName evidence="7">Small EDRK-rich factor-like N-terminal domain-containing protein</fullName>
    </recommendedName>
</protein>
<organism evidence="5 6">
    <name type="scientific">Phlyctema vagabunda</name>
    <dbReference type="NCBI Taxonomy" id="108571"/>
    <lineage>
        <taxon>Eukaryota</taxon>
        <taxon>Fungi</taxon>
        <taxon>Dikarya</taxon>
        <taxon>Ascomycota</taxon>
        <taxon>Pezizomycotina</taxon>
        <taxon>Leotiomycetes</taxon>
        <taxon>Helotiales</taxon>
        <taxon>Dermateaceae</taxon>
        <taxon>Phlyctema</taxon>
    </lineage>
</organism>
<sequence length="142" mass="14644">MGNLCGKQSNDDPFAQPGRTIASAGASTNINNNSGNSNSNANSKPTAPLPRKVGGPARTLGGAGAGGAGGGGGTAAEREDARKKAAEAAEARAKEANRPKGKLGERLAEQKKQSRNDTLGDLSRDERRQREVDSAQESRNFN</sequence>
<evidence type="ECO:0000256" key="2">
    <source>
        <dbReference type="ARBA" id="ARBA00023139"/>
    </source>
</evidence>
<keyword evidence="2" id="KW-0564">Palmitate</keyword>
<dbReference type="EMBL" id="JBFCZG010000001">
    <property type="protein sequence ID" value="KAL3427780.1"/>
    <property type="molecule type" value="Genomic_DNA"/>
</dbReference>
<accession>A0ABR4PWQ8</accession>
<evidence type="ECO:0000256" key="1">
    <source>
        <dbReference type="ARBA" id="ARBA00022707"/>
    </source>
</evidence>
<name>A0ABR4PWQ8_9HELO</name>
<feature type="region of interest" description="Disordered" evidence="4">
    <location>
        <begin position="1"/>
        <end position="142"/>
    </location>
</feature>
<feature type="compositionally biased region" description="Basic and acidic residues" evidence="4">
    <location>
        <begin position="76"/>
        <end position="115"/>
    </location>
</feature>
<proteinExistence type="predicted"/>
<evidence type="ECO:0000313" key="6">
    <source>
        <dbReference type="Proteomes" id="UP001629113"/>
    </source>
</evidence>
<evidence type="ECO:0008006" key="7">
    <source>
        <dbReference type="Google" id="ProtNLM"/>
    </source>
</evidence>
<comment type="caution">
    <text evidence="5">The sequence shown here is derived from an EMBL/GenBank/DDBJ whole genome shotgun (WGS) entry which is preliminary data.</text>
</comment>
<dbReference type="InterPro" id="IPR031632">
    <property type="entry name" value="SVIP"/>
</dbReference>
<keyword evidence="6" id="KW-1185">Reference proteome</keyword>